<evidence type="ECO:0000313" key="2">
    <source>
        <dbReference type="Proteomes" id="UP000248410"/>
    </source>
</evidence>
<sequence>MRLWILFDIFKREKTKESYTVDELGEWIIISNNSRLSLLYRLIERSVKKLGIKSFNLYIIHFSEDHEIRNLFSVKGFIRTKNILRESDFIHKLSEILSEYGILGEIDSSKLRFCNVNYIFFRFDILIKKNKKAKANVKVLLPPLGVKSIRIPYTSKELFKDIFENDSSSICSPNLDLKDDKNAKIVALCSDNIDLENLKYALSYFTKDFNISFKYSGVRNLEIQVNIKDFNKYALIPLLWDNFIDAYVSSC</sequence>
<protein>
    <submittedName>
        <fullName evidence="1">Uncharacterized protein</fullName>
    </submittedName>
</protein>
<organism evidence="1 2">
    <name type="scientific">Acidianus sulfidivorans JP7</name>
    <dbReference type="NCBI Taxonomy" id="619593"/>
    <lineage>
        <taxon>Archaea</taxon>
        <taxon>Thermoproteota</taxon>
        <taxon>Thermoprotei</taxon>
        <taxon>Sulfolobales</taxon>
        <taxon>Sulfolobaceae</taxon>
        <taxon>Acidianus</taxon>
    </lineage>
</organism>
<dbReference type="Proteomes" id="UP000248410">
    <property type="component" value="Chromosome"/>
</dbReference>
<dbReference type="KEGG" id="asul:DFR86_09330"/>
<name>A0A2U9INV8_9CREN</name>
<proteinExistence type="predicted"/>
<dbReference type="EMBL" id="CP029288">
    <property type="protein sequence ID" value="AWR97728.1"/>
    <property type="molecule type" value="Genomic_DNA"/>
</dbReference>
<keyword evidence="2" id="KW-1185">Reference proteome</keyword>
<reference evidence="1 2" key="1">
    <citation type="submission" date="2018-05" db="EMBL/GenBank/DDBJ databases">
        <title>Complete Genome Sequences of Extremely Thermoacidophilic, Metal-Mobilizing Type-Strain Members of the Archaeal Family Sulfolobaceae: Acidianus brierleyi DSM-1651T, Acidianus sulfidivorans DSM-18786T, Metallosphaera hakonensis DSM-7519T, and Metallosphaera prunae DSM-10039T.</title>
        <authorList>
            <person name="Counts J.A."/>
            <person name="Kelly R.M."/>
        </authorList>
    </citation>
    <scope>NUCLEOTIDE SEQUENCE [LARGE SCALE GENOMIC DNA]</scope>
    <source>
        <strain evidence="1 2">JP7</strain>
    </source>
</reference>
<gene>
    <name evidence="1" type="ORF">DFR86_09330</name>
</gene>
<accession>A0A2U9INV8</accession>
<evidence type="ECO:0000313" key="1">
    <source>
        <dbReference type="EMBL" id="AWR97728.1"/>
    </source>
</evidence>
<dbReference type="AlphaFoldDB" id="A0A2U9INV8"/>